<name>A0A5B8RCG7_9ZZZZ</name>
<accession>A0A5B8RCG7</accession>
<dbReference type="InterPro" id="IPR018639">
    <property type="entry name" value="DUF2062"/>
</dbReference>
<protein>
    <recommendedName>
        <fullName evidence="2">DUF2062 domain-containing protein</fullName>
    </recommendedName>
</protein>
<feature type="domain" description="DUF2062" evidence="2">
    <location>
        <begin position="22"/>
        <end position="162"/>
    </location>
</feature>
<feature type="transmembrane region" description="Helical" evidence="1">
    <location>
        <begin position="92"/>
        <end position="114"/>
    </location>
</feature>
<keyword evidence="1" id="KW-0472">Membrane</keyword>
<keyword evidence="1" id="KW-1133">Transmembrane helix</keyword>
<gene>
    <name evidence="3" type="ORF">KBTEX_01921</name>
</gene>
<feature type="transmembrane region" description="Helical" evidence="1">
    <location>
        <begin position="65"/>
        <end position="85"/>
    </location>
</feature>
<sequence>MPRRFLKRYLPEPHRVTGRRELRWLGRLLEDPFLLHLNRRSVAGGVAVGLFTAFLPIPFQMILAAALAIFFRVNIVLSVALVWVSNPLTMPALFYFTYMVGTWFLGTPVFPAAFEPNLAWFWHELGAIWRPLLLGSVVTGLLVSLAGYGSVHLLWRFYIIAHLRQRRRRRQRRAAGRPRG</sequence>
<proteinExistence type="predicted"/>
<feature type="transmembrane region" description="Helical" evidence="1">
    <location>
        <begin position="42"/>
        <end position="59"/>
    </location>
</feature>
<reference evidence="3" key="1">
    <citation type="submission" date="2019-06" db="EMBL/GenBank/DDBJ databases">
        <authorList>
            <person name="Murdoch R.W."/>
            <person name="Fathepure B."/>
        </authorList>
    </citation>
    <scope>NUCLEOTIDE SEQUENCE</scope>
</reference>
<dbReference type="Pfam" id="PF09835">
    <property type="entry name" value="DUF2062"/>
    <property type="match status" value="1"/>
</dbReference>
<dbReference type="PANTHER" id="PTHR40547">
    <property type="entry name" value="SLL0298 PROTEIN"/>
    <property type="match status" value="1"/>
</dbReference>
<evidence type="ECO:0000313" key="3">
    <source>
        <dbReference type="EMBL" id="QEA05598.1"/>
    </source>
</evidence>
<organism evidence="3">
    <name type="scientific">uncultured organism</name>
    <dbReference type="NCBI Taxonomy" id="155900"/>
    <lineage>
        <taxon>unclassified sequences</taxon>
        <taxon>environmental samples</taxon>
    </lineage>
</organism>
<dbReference type="PANTHER" id="PTHR40547:SF1">
    <property type="entry name" value="SLL0298 PROTEIN"/>
    <property type="match status" value="1"/>
</dbReference>
<dbReference type="EMBL" id="MN079105">
    <property type="protein sequence ID" value="QEA05598.1"/>
    <property type="molecule type" value="Genomic_DNA"/>
</dbReference>
<feature type="transmembrane region" description="Helical" evidence="1">
    <location>
        <begin position="134"/>
        <end position="163"/>
    </location>
</feature>
<keyword evidence="1" id="KW-0812">Transmembrane</keyword>
<dbReference type="AlphaFoldDB" id="A0A5B8RCG7"/>
<evidence type="ECO:0000256" key="1">
    <source>
        <dbReference type="SAM" id="Phobius"/>
    </source>
</evidence>
<evidence type="ECO:0000259" key="2">
    <source>
        <dbReference type="Pfam" id="PF09835"/>
    </source>
</evidence>